<dbReference type="Gene3D" id="3.90.550.10">
    <property type="entry name" value="Spore Coat Polysaccharide Biosynthesis Protein SpsA, Chain A"/>
    <property type="match status" value="1"/>
</dbReference>
<gene>
    <name evidence="6" type="ORF">DEACI_0545</name>
    <name evidence="5" type="ORF">DEACI_0976</name>
</gene>
<dbReference type="SUPFAM" id="SSF53448">
    <property type="entry name" value="Nucleotide-diphospho-sugar transferases"/>
    <property type="match status" value="1"/>
</dbReference>
<keyword evidence="2 3" id="KW-0802">TPR repeat</keyword>
<evidence type="ECO:0000313" key="7">
    <source>
        <dbReference type="Proteomes" id="UP001071230"/>
    </source>
</evidence>
<keyword evidence="1" id="KW-0677">Repeat</keyword>
<dbReference type="InterPro" id="IPR029044">
    <property type="entry name" value="Nucleotide-diphossugar_trans"/>
</dbReference>
<keyword evidence="6" id="KW-0808">Transferase</keyword>
<evidence type="ECO:0000256" key="3">
    <source>
        <dbReference type="PROSITE-ProRule" id="PRU00339"/>
    </source>
</evidence>
<evidence type="ECO:0000256" key="1">
    <source>
        <dbReference type="ARBA" id="ARBA00022737"/>
    </source>
</evidence>
<proteinExistence type="predicted"/>
<dbReference type="SUPFAM" id="SSF48452">
    <property type="entry name" value="TPR-like"/>
    <property type="match status" value="3"/>
</dbReference>
<dbReference type="EMBL" id="LR746496">
    <property type="protein sequence ID" value="CAA7600323.1"/>
    <property type="molecule type" value="Genomic_DNA"/>
</dbReference>
<feature type="repeat" description="TPR" evidence="3">
    <location>
        <begin position="602"/>
        <end position="635"/>
    </location>
</feature>
<dbReference type="KEGG" id="aacx:DEACI_0976"/>
<dbReference type="PANTHER" id="PTHR43630:SF2">
    <property type="entry name" value="GLYCOSYLTRANSFERASE"/>
    <property type="match status" value="1"/>
</dbReference>
<reference evidence="5" key="2">
    <citation type="submission" date="2020-01" db="EMBL/GenBank/DDBJ databases">
        <authorList>
            <person name="Hornung B."/>
        </authorList>
    </citation>
    <scope>NUCLEOTIDE SEQUENCE</scope>
    <source>
        <strain evidence="5">PacBioINE</strain>
    </source>
</reference>
<dbReference type="EMBL" id="CDGJ01000015">
    <property type="protein sequence ID" value="CEJ06099.1"/>
    <property type="molecule type" value="Genomic_DNA"/>
</dbReference>
<dbReference type="Pfam" id="PF07719">
    <property type="entry name" value="TPR_2"/>
    <property type="match status" value="1"/>
</dbReference>
<feature type="domain" description="Glycosyltransferase 2-like" evidence="4">
    <location>
        <begin position="6"/>
        <end position="127"/>
    </location>
</feature>
<dbReference type="GO" id="GO:0016740">
    <property type="term" value="F:transferase activity"/>
    <property type="evidence" value="ECO:0007669"/>
    <property type="project" value="UniProtKB-KW"/>
</dbReference>
<reference evidence="6" key="1">
    <citation type="submission" date="2014-11" db="EMBL/GenBank/DDBJ databases">
        <authorList>
            <person name="Hornung B.V."/>
        </authorList>
    </citation>
    <scope>NUCLEOTIDE SEQUENCE</scope>
    <source>
        <strain evidence="6">INE</strain>
    </source>
</reference>
<keyword evidence="7" id="KW-1185">Reference proteome</keyword>
<dbReference type="PROSITE" id="PS50005">
    <property type="entry name" value="TPR"/>
    <property type="match status" value="1"/>
</dbReference>
<accession>A0A8S0VW19</accession>
<dbReference type="Proteomes" id="UP000836597">
    <property type="component" value="Chromosome"/>
</dbReference>
<dbReference type="Gene3D" id="1.25.40.10">
    <property type="entry name" value="Tetratricopeptide repeat domain"/>
    <property type="match status" value="3"/>
</dbReference>
<dbReference type="Pfam" id="PF00535">
    <property type="entry name" value="Glycos_transf_2"/>
    <property type="match status" value="1"/>
</dbReference>
<evidence type="ECO:0000313" key="6">
    <source>
        <dbReference type="EMBL" id="CEJ06099.1"/>
    </source>
</evidence>
<protein>
    <submittedName>
        <fullName evidence="6">Glycosyl transferase 2 protein</fullName>
    </submittedName>
    <submittedName>
        <fullName evidence="5">Glycosyltransferase 2-like</fullName>
    </submittedName>
</protein>
<organism evidence="5">
    <name type="scientific">Acididesulfobacillus acetoxydans</name>
    <dbReference type="NCBI Taxonomy" id="1561005"/>
    <lineage>
        <taxon>Bacteria</taxon>
        <taxon>Bacillati</taxon>
        <taxon>Bacillota</taxon>
        <taxon>Clostridia</taxon>
        <taxon>Eubacteriales</taxon>
        <taxon>Peptococcaceae</taxon>
        <taxon>Acididesulfobacillus</taxon>
    </lineage>
</organism>
<dbReference type="SMART" id="SM00028">
    <property type="entry name" value="TPR"/>
    <property type="match status" value="5"/>
</dbReference>
<dbReference type="Proteomes" id="UP001071230">
    <property type="component" value="Unassembled WGS sequence"/>
</dbReference>
<dbReference type="Pfam" id="PF13432">
    <property type="entry name" value="TPR_16"/>
    <property type="match status" value="1"/>
</dbReference>
<evidence type="ECO:0000259" key="4">
    <source>
        <dbReference type="Pfam" id="PF00535"/>
    </source>
</evidence>
<evidence type="ECO:0000256" key="2">
    <source>
        <dbReference type="ARBA" id="ARBA00022803"/>
    </source>
</evidence>
<dbReference type="PANTHER" id="PTHR43630">
    <property type="entry name" value="POLY-BETA-1,6-N-ACETYL-D-GLUCOSAMINE SYNTHASE"/>
    <property type="match status" value="1"/>
</dbReference>
<dbReference type="PROSITE" id="PS50293">
    <property type="entry name" value="TPR_REGION"/>
    <property type="match status" value="1"/>
</dbReference>
<dbReference type="InterPro" id="IPR013105">
    <property type="entry name" value="TPR_2"/>
</dbReference>
<evidence type="ECO:0000313" key="5">
    <source>
        <dbReference type="EMBL" id="CAA7600323.1"/>
    </source>
</evidence>
<dbReference type="RefSeq" id="WP_240984013.1">
    <property type="nucleotide sequence ID" value="NZ_CDGJ01000015.1"/>
</dbReference>
<dbReference type="CDD" id="cd02511">
    <property type="entry name" value="Beta4Glucosyltransferase"/>
    <property type="match status" value="1"/>
</dbReference>
<sequence length="665" mass="75158">MEKRISLCMVVKDEAKYLGRCLRSVQGSVHEVIVVDTGSTDATREIAEAFGARVKSFAWNDDFSAARNASLEEATGDWILFLDADEELSPAGNQVLQRLTAGAEPEGYEGCFVKIVNHLGSEGQSETCPDLVFRLFRRRPDYRFRGAIHEQIADVILERNPRAKFKVAEGIEIAHYGYLDERVKEKDKKKRNLVLIERELRRAGDDRLLRYHYGVELFRAERYAEAAQELTQAAAGIDPNSIYLPKLLRYVVMSRQNAGQPEQALEAAVLALRFFPDYADLYYYAGLICLDLKSYGRAQEFLEKASSMPEQPAQYASFPGVRGFRCFYHLALLAETYLDEELALKYYLAALQDNSAFTAALEAILRILRPQQEPDYARACLNKIFLLENAQARQKMADVCFRQNAYHLALLYWEEADALNEGTSAHTAPEGTEYWLRRAICLIQDERFLEALKILTVFPPENSLYPLAKVNMLFTYRLVGKVRKVRSALAELRLAGLTEDSAKVLSLLSLPEGEGKFPPDPSRKGGIVPDPDGIELLSQIVCRLLALNRPRLAASILARIEPGTLARQGLNLARMFLAYGFRIKAEYLLQHYLAGKPDGASAEAYFLLGEIYRETDRFAEAEGSYRQALARDPSQPKYWLRLESLYVSHQQELGKLSEQRSVAPS</sequence>
<name>A0A8S0VW19_9FIRM</name>
<dbReference type="InterPro" id="IPR019734">
    <property type="entry name" value="TPR_rpt"/>
</dbReference>
<dbReference type="InterPro" id="IPR011990">
    <property type="entry name" value="TPR-like_helical_dom_sf"/>
</dbReference>
<dbReference type="InterPro" id="IPR001173">
    <property type="entry name" value="Glyco_trans_2-like"/>
</dbReference>
<dbReference type="AlphaFoldDB" id="A0A8S0VW19"/>